<reference evidence="2" key="1">
    <citation type="journal article" date="2015" name="Proc. Natl. Acad. Sci. U.S.A.">
        <title>Genome sequencing of adzuki bean (Vigna angularis) provides insight into high starch and low fat accumulation and domestication.</title>
        <authorList>
            <person name="Yang K."/>
            <person name="Tian Z."/>
            <person name="Chen C."/>
            <person name="Luo L."/>
            <person name="Zhao B."/>
            <person name="Wang Z."/>
            <person name="Yu L."/>
            <person name="Li Y."/>
            <person name="Sun Y."/>
            <person name="Li W."/>
            <person name="Chen Y."/>
            <person name="Li Y."/>
            <person name="Zhang Y."/>
            <person name="Ai D."/>
            <person name="Zhao J."/>
            <person name="Shang C."/>
            <person name="Ma Y."/>
            <person name="Wu B."/>
            <person name="Wang M."/>
            <person name="Gao L."/>
            <person name="Sun D."/>
            <person name="Zhang P."/>
            <person name="Guo F."/>
            <person name="Wang W."/>
            <person name="Li Y."/>
            <person name="Wang J."/>
            <person name="Varshney R.K."/>
            <person name="Wang J."/>
            <person name="Ling H.Q."/>
            <person name="Wan P."/>
        </authorList>
    </citation>
    <scope>NUCLEOTIDE SEQUENCE</scope>
    <source>
        <strain evidence="2">cv. Jingnong 6</strain>
    </source>
</reference>
<dbReference type="AlphaFoldDB" id="A0A0L9VLL3"/>
<name>A0A0L9VLL3_PHAAN</name>
<gene>
    <name evidence="1" type="ORF">LR48_Vigan10g151600</name>
</gene>
<accession>A0A0L9VLL3</accession>
<dbReference type="EMBL" id="CM003380">
    <property type="protein sequence ID" value="KOM55624.1"/>
    <property type="molecule type" value="Genomic_DNA"/>
</dbReference>
<evidence type="ECO:0000313" key="1">
    <source>
        <dbReference type="EMBL" id="KOM55624.1"/>
    </source>
</evidence>
<protein>
    <submittedName>
        <fullName evidence="1">Uncharacterized protein</fullName>
    </submittedName>
</protein>
<sequence>MRLKFLRMEGPSRLMVNEEYLYLDQSIILEVHLRLSDLIKNAPKIPLSGRQVSSEGNLEIRKWKTGGCGRVDVRSWHRRSTFGVKSFQLNRSVCEAELFGLLSVDGRRTYRGEPYTLPGSVRSP</sequence>
<organism evidence="1 2">
    <name type="scientific">Phaseolus angularis</name>
    <name type="common">Azuki bean</name>
    <name type="synonym">Vigna angularis</name>
    <dbReference type="NCBI Taxonomy" id="3914"/>
    <lineage>
        <taxon>Eukaryota</taxon>
        <taxon>Viridiplantae</taxon>
        <taxon>Streptophyta</taxon>
        <taxon>Embryophyta</taxon>
        <taxon>Tracheophyta</taxon>
        <taxon>Spermatophyta</taxon>
        <taxon>Magnoliopsida</taxon>
        <taxon>eudicotyledons</taxon>
        <taxon>Gunneridae</taxon>
        <taxon>Pentapetalae</taxon>
        <taxon>rosids</taxon>
        <taxon>fabids</taxon>
        <taxon>Fabales</taxon>
        <taxon>Fabaceae</taxon>
        <taxon>Papilionoideae</taxon>
        <taxon>50 kb inversion clade</taxon>
        <taxon>NPAAA clade</taxon>
        <taxon>indigoferoid/millettioid clade</taxon>
        <taxon>Phaseoleae</taxon>
        <taxon>Vigna</taxon>
    </lineage>
</organism>
<evidence type="ECO:0000313" key="2">
    <source>
        <dbReference type="Proteomes" id="UP000053144"/>
    </source>
</evidence>
<dbReference type="Gramene" id="KOM55624">
    <property type="protein sequence ID" value="KOM55624"/>
    <property type="gene ID" value="LR48_Vigan10g151600"/>
</dbReference>
<proteinExistence type="predicted"/>
<dbReference type="Proteomes" id="UP000053144">
    <property type="component" value="Chromosome 10"/>
</dbReference>